<name>A0A0R3Q7K7_9BILA</name>
<dbReference type="WBParaSite" id="BTMF_0000231101-mRNA-1">
    <property type="protein sequence ID" value="BTMF_0000231101-mRNA-1"/>
    <property type="gene ID" value="BTMF_0000231101"/>
</dbReference>
<protein>
    <submittedName>
        <fullName evidence="3">Ovule protein</fullName>
    </submittedName>
</protein>
<sequence>MLKHSETTIFANVYSKSYYVLTVMKASEVYNLVARCHRSKVAIASSHGPCFVLKHTGFGEILNFFTKMNTSFAGK</sequence>
<evidence type="ECO:0000313" key="1">
    <source>
        <dbReference type="EMBL" id="VDO10726.1"/>
    </source>
</evidence>
<reference evidence="1 2" key="2">
    <citation type="submission" date="2018-11" db="EMBL/GenBank/DDBJ databases">
        <authorList>
            <consortium name="Pathogen Informatics"/>
        </authorList>
    </citation>
    <scope>NUCLEOTIDE SEQUENCE [LARGE SCALE GENOMIC DNA]</scope>
</reference>
<dbReference type="AlphaFoldDB" id="A0A0R3Q7K7"/>
<accession>A0A0R3Q7K7</accession>
<keyword evidence="2" id="KW-1185">Reference proteome</keyword>
<evidence type="ECO:0000313" key="2">
    <source>
        <dbReference type="Proteomes" id="UP000280834"/>
    </source>
</evidence>
<gene>
    <name evidence="1" type="ORF">BTMF_LOCUS1643</name>
</gene>
<reference evidence="3" key="1">
    <citation type="submission" date="2017-02" db="UniProtKB">
        <authorList>
            <consortium name="WormBaseParasite"/>
        </authorList>
    </citation>
    <scope>IDENTIFICATION</scope>
</reference>
<dbReference type="EMBL" id="UZAG01001211">
    <property type="protein sequence ID" value="VDO10726.1"/>
    <property type="molecule type" value="Genomic_DNA"/>
</dbReference>
<proteinExistence type="predicted"/>
<dbReference type="Proteomes" id="UP000280834">
    <property type="component" value="Unassembled WGS sequence"/>
</dbReference>
<evidence type="ECO:0000313" key="3">
    <source>
        <dbReference type="WBParaSite" id="BTMF_0000231101-mRNA-1"/>
    </source>
</evidence>
<organism evidence="3">
    <name type="scientific">Brugia timori</name>
    <dbReference type="NCBI Taxonomy" id="42155"/>
    <lineage>
        <taxon>Eukaryota</taxon>
        <taxon>Metazoa</taxon>
        <taxon>Ecdysozoa</taxon>
        <taxon>Nematoda</taxon>
        <taxon>Chromadorea</taxon>
        <taxon>Rhabditida</taxon>
        <taxon>Spirurina</taxon>
        <taxon>Spiruromorpha</taxon>
        <taxon>Filarioidea</taxon>
        <taxon>Onchocercidae</taxon>
        <taxon>Brugia</taxon>
    </lineage>
</organism>